<dbReference type="Proteomes" id="UP001302676">
    <property type="component" value="Unassembled WGS sequence"/>
</dbReference>
<feature type="region of interest" description="Disordered" evidence="3">
    <location>
        <begin position="97"/>
        <end position="150"/>
    </location>
</feature>
<feature type="region of interest" description="Disordered" evidence="3">
    <location>
        <begin position="1"/>
        <end position="23"/>
    </location>
</feature>
<dbReference type="InterPro" id="IPR003954">
    <property type="entry name" value="RRM_euk-type"/>
</dbReference>
<gene>
    <name evidence="5" type="ORF">C8A04DRAFT_32077</name>
</gene>
<evidence type="ECO:0000256" key="1">
    <source>
        <dbReference type="ARBA" id="ARBA00022884"/>
    </source>
</evidence>
<dbReference type="EMBL" id="MU853632">
    <property type="protein sequence ID" value="KAK4140405.1"/>
    <property type="molecule type" value="Genomic_DNA"/>
</dbReference>
<dbReference type="SMART" id="SM00361">
    <property type="entry name" value="RRM_1"/>
    <property type="match status" value="2"/>
</dbReference>
<dbReference type="Pfam" id="PF00076">
    <property type="entry name" value="RRM_1"/>
    <property type="match status" value="2"/>
</dbReference>
<dbReference type="SUPFAM" id="SSF54928">
    <property type="entry name" value="RNA-binding domain, RBD"/>
    <property type="match status" value="2"/>
</dbReference>
<reference evidence="5" key="1">
    <citation type="journal article" date="2023" name="Mol. Phylogenet. Evol.">
        <title>Genome-scale phylogeny and comparative genomics of the fungal order Sordariales.</title>
        <authorList>
            <person name="Hensen N."/>
            <person name="Bonometti L."/>
            <person name="Westerberg I."/>
            <person name="Brannstrom I.O."/>
            <person name="Guillou S."/>
            <person name="Cros-Aarteil S."/>
            <person name="Calhoun S."/>
            <person name="Haridas S."/>
            <person name="Kuo A."/>
            <person name="Mondo S."/>
            <person name="Pangilinan J."/>
            <person name="Riley R."/>
            <person name="LaButti K."/>
            <person name="Andreopoulos B."/>
            <person name="Lipzen A."/>
            <person name="Chen C."/>
            <person name="Yan M."/>
            <person name="Daum C."/>
            <person name="Ng V."/>
            <person name="Clum A."/>
            <person name="Steindorff A."/>
            <person name="Ohm R.A."/>
            <person name="Martin F."/>
            <person name="Silar P."/>
            <person name="Natvig D.O."/>
            <person name="Lalanne C."/>
            <person name="Gautier V."/>
            <person name="Ament-Velasquez S.L."/>
            <person name="Kruys A."/>
            <person name="Hutchinson M.I."/>
            <person name="Powell A.J."/>
            <person name="Barry K."/>
            <person name="Miller A.N."/>
            <person name="Grigoriev I.V."/>
            <person name="Debuchy R."/>
            <person name="Gladieux P."/>
            <person name="Hiltunen Thoren M."/>
            <person name="Johannesson H."/>
        </authorList>
    </citation>
    <scope>NUCLEOTIDE SEQUENCE</scope>
    <source>
        <strain evidence="5">CBS 141.50</strain>
    </source>
</reference>
<keyword evidence="1 2" id="KW-0694">RNA-binding</keyword>
<sequence length="363" mass="40655">MDLPTQVSSGTNTKVTNTGHTSQATDDTFNTTVTLSFSRAQSFRRAALRSALSASRSASTAARTSPFTARASVQRSAVKCASPQALRFFSQTMRQANEEQKYPAEEAAEAAEPVEAAEAREESLGQTGEDIQEASQETPRFGTPPPVRDSFINDPAKTCFIRNIVFELTEEHILKAFEKYGKVTQAHIARDPRGLSKGYGFVSFETEEQMKEAAEGVNGSFWHGRRVTCVPRDASTTRPLRTNRGPTNSPTKQLFIGNIPYETTDVELNRIFRDMTNVKDVRVAVDRTTGWPRGFAHADFETVEDAMEAMNKLQGTMLGDRTLRFDYANGYARQDRRPNQSDNRRQSFDNRQDNDRNDYGNEF</sequence>
<feature type="compositionally biased region" description="Low complexity" evidence="3">
    <location>
        <begin position="53"/>
        <end position="72"/>
    </location>
</feature>
<evidence type="ECO:0000256" key="2">
    <source>
        <dbReference type="PROSITE-ProRule" id="PRU00176"/>
    </source>
</evidence>
<dbReference type="GeneID" id="87818583"/>
<proteinExistence type="predicted"/>
<dbReference type="InterPro" id="IPR012677">
    <property type="entry name" value="Nucleotide-bd_a/b_plait_sf"/>
</dbReference>
<keyword evidence="6" id="KW-1185">Reference proteome</keyword>
<dbReference type="GO" id="GO:0003723">
    <property type="term" value="F:RNA binding"/>
    <property type="evidence" value="ECO:0007669"/>
    <property type="project" value="UniProtKB-UniRule"/>
</dbReference>
<dbReference type="PANTHER" id="PTHR48027">
    <property type="entry name" value="HETEROGENEOUS NUCLEAR RIBONUCLEOPROTEIN 87F-RELATED"/>
    <property type="match status" value="1"/>
</dbReference>
<dbReference type="SMART" id="SM00360">
    <property type="entry name" value="RRM"/>
    <property type="match status" value="2"/>
</dbReference>
<dbReference type="InterPro" id="IPR000504">
    <property type="entry name" value="RRM_dom"/>
</dbReference>
<feature type="region of interest" description="Disordered" evidence="3">
    <location>
        <begin position="330"/>
        <end position="363"/>
    </location>
</feature>
<dbReference type="Gene3D" id="3.30.70.330">
    <property type="match status" value="2"/>
</dbReference>
<dbReference type="AlphaFoldDB" id="A0AAN6ZIF2"/>
<name>A0AAN6ZIF2_9PEZI</name>
<protein>
    <recommendedName>
        <fullName evidence="4">RRM domain-containing protein</fullName>
    </recommendedName>
</protein>
<accession>A0AAN6ZIF2</accession>
<feature type="region of interest" description="Disordered" evidence="3">
    <location>
        <begin position="53"/>
        <end position="74"/>
    </location>
</feature>
<comment type="caution">
    <text evidence="5">The sequence shown here is derived from an EMBL/GenBank/DDBJ whole genome shotgun (WGS) entry which is preliminary data.</text>
</comment>
<feature type="compositionally biased region" description="Basic and acidic residues" evidence="3">
    <location>
        <begin position="333"/>
        <end position="363"/>
    </location>
</feature>
<reference evidence="5" key="2">
    <citation type="submission" date="2023-05" db="EMBL/GenBank/DDBJ databases">
        <authorList>
            <consortium name="Lawrence Berkeley National Laboratory"/>
            <person name="Steindorff A."/>
            <person name="Hensen N."/>
            <person name="Bonometti L."/>
            <person name="Westerberg I."/>
            <person name="Brannstrom I.O."/>
            <person name="Guillou S."/>
            <person name="Cros-Aarteil S."/>
            <person name="Calhoun S."/>
            <person name="Haridas S."/>
            <person name="Kuo A."/>
            <person name="Mondo S."/>
            <person name="Pangilinan J."/>
            <person name="Riley R."/>
            <person name="Labutti K."/>
            <person name="Andreopoulos B."/>
            <person name="Lipzen A."/>
            <person name="Chen C."/>
            <person name="Yanf M."/>
            <person name="Daum C."/>
            <person name="Ng V."/>
            <person name="Clum A."/>
            <person name="Ohm R."/>
            <person name="Martin F."/>
            <person name="Silar P."/>
            <person name="Natvig D."/>
            <person name="Lalanne C."/>
            <person name="Gautier V."/>
            <person name="Ament-Velasquez S.L."/>
            <person name="Kruys A."/>
            <person name="Hutchinson M.I."/>
            <person name="Powell A.J."/>
            <person name="Barry K."/>
            <person name="Miller A.N."/>
            <person name="Grigoriev I.V."/>
            <person name="Debuchy R."/>
            <person name="Gladieux P."/>
            <person name="Thoren M.H."/>
            <person name="Johannesson H."/>
        </authorList>
    </citation>
    <scope>NUCLEOTIDE SEQUENCE</scope>
    <source>
        <strain evidence="5">CBS 141.50</strain>
    </source>
</reference>
<dbReference type="CDD" id="cd00590">
    <property type="entry name" value="RRM_SF"/>
    <property type="match status" value="1"/>
</dbReference>
<dbReference type="PROSITE" id="PS50102">
    <property type="entry name" value="RRM"/>
    <property type="match status" value="2"/>
</dbReference>
<evidence type="ECO:0000313" key="5">
    <source>
        <dbReference type="EMBL" id="KAK4140405.1"/>
    </source>
</evidence>
<evidence type="ECO:0000259" key="4">
    <source>
        <dbReference type="PROSITE" id="PS50102"/>
    </source>
</evidence>
<dbReference type="RefSeq" id="XP_062633776.1">
    <property type="nucleotide sequence ID" value="XM_062781970.1"/>
</dbReference>
<dbReference type="InterPro" id="IPR035979">
    <property type="entry name" value="RBD_domain_sf"/>
</dbReference>
<feature type="domain" description="RRM" evidence="4">
    <location>
        <begin position="157"/>
        <end position="227"/>
    </location>
</feature>
<dbReference type="InterPro" id="IPR052462">
    <property type="entry name" value="SLIRP/GR-RBP-like"/>
</dbReference>
<evidence type="ECO:0000313" key="6">
    <source>
        <dbReference type="Proteomes" id="UP001302676"/>
    </source>
</evidence>
<evidence type="ECO:0000256" key="3">
    <source>
        <dbReference type="SAM" id="MobiDB-lite"/>
    </source>
</evidence>
<feature type="domain" description="RRM" evidence="4">
    <location>
        <begin position="252"/>
        <end position="330"/>
    </location>
</feature>
<organism evidence="5 6">
    <name type="scientific">Dichotomopilus funicola</name>
    <dbReference type="NCBI Taxonomy" id="1934379"/>
    <lineage>
        <taxon>Eukaryota</taxon>
        <taxon>Fungi</taxon>
        <taxon>Dikarya</taxon>
        <taxon>Ascomycota</taxon>
        <taxon>Pezizomycotina</taxon>
        <taxon>Sordariomycetes</taxon>
        <taxon>Sordariomycetidae</taxon>
        <taxon>Sordariales</taxon>
        <taxon>Chaetomiaceae</taxon>
        <taxon>Dichotomopilus</taxon>
    </lineage>
</organism>